<gene>
    <name evidence="8" type="ORF">F0L68_03550</name>
</gene>
<dbReference type="OrthoDB" id="7628974at2"/>
<keyword evidence="4" id="KW-0804">Transcription</keyword>
<dbReference type="SUPFAM" id="SSF48452">
    <property type="entry name" value="TPR-like"/>
    <property type="match status" value="3"/>
</dbReference>
<dbReference type="InterPro" id="IPR016032">
    <property type="entry name" value="Sig_transdc_resp-reg_C-effctor"/>
</dbReference>
<dbReference type="SUPFAM" id="SSF46894">
    <property type="entry name" value="C-terminal effector domain of the bipartite response regulators"/>
    <property type="match status" value="1"/>
</dbReference>
<dbReference type="InterPro" id="IPR019734">
    <property type="entry name" value="TPR_rpt"/>
</dbReference>
<dbReference type="SMART" id="SM00028">
    <property type="entry name" value="TPR"/>
    <property type="match status" value="6"/>
</dbReference>
<dbReference type="InterPro" id="IPR027417">
    <property type="entry name" value="P-loop_NTPase"/>
</dbReference>
<dbReference type="InterPro" id="IPR001867">
    <property type="entry name" value="OmpR/PhoB-type_DNA-bd"/>
</dbReference>
<dbReference type="PANTHER" id="PTHR35807:SF1">
    <property type="entry name" value="TRANSCRIPTIONAL REGULATOR REDD"/>
    <property type="match status" value="1"/>
</dbReference>
<dbReference type="Pfam" id="PF03704">
    <property type="entry name" value="BTAD"/>
    <property type="match status" value="1"/>
</dbReference>
<evidence type="ECO:0000256" key="1">
    <source>
        <dbReference type="ARBA" id="ARBA00005820"/>
    </source>
</evidence>
<dbReference type="InterPro" id="IPR036388">
    <property type="entry name" value="WH-like_DNA-bd_sf"/>
</dbReference>
<dbReference type="InterPro" id="IPR011990">
    <property type="entry name" value="TPR-like_helical_dom_sf"/>
</dbReference>
<keyword evidence="3 5" id="KW-0238">DNA-binding</keyword>
<evidence type="ECO:0000259" key="7">
    <source>
        <dbReference type="PROSITE" id="PS51755"/>
    </source>
</evidence>
<name>A0A5B2XP28_9PSEU</name>
<dbReference type="SMART" id="SM00862">
    <property type="entry name" value="Trans_reg_C"/>
    <property type="match status" value="1"/>
</dbReference>
<dbReference type="Proteomes" id="UP000323454">
    <property type="component" value="Unassembled WGS sequence"/>
</dbReference>
<sequence>MEFRILGPIEVWGPAGQARLPGARQAALLAALLLQANRVVSVDELIEAAWGDRPPSAGAAALQTAVFRLRGTLAGVQADADGRLSFTSGYRLRVEPGELDLDVFRDRLRDARASVAAGRLAEAAADFLAAAELWRGTPLTGLSGGYFEPRVAGLTEDHLAAVEDRMDLELNTGGHARVVADLRGLTSAHPIRERLRVQLMLALYRSGRQAEALRAFQDARAALLAEVGVGPGPELIELHQAILRGDPVLTGAPARPESPTRRDDLPRDLPDFAGRDAELRRLLGVDPDRAAVVIEAIDGMAGVGKTALAVHAAHLLADRFPDARLFVDLHGHSAERAATDPMAALDLLLRALGVPEQRIPQELDARSALWRAELAGRKVLVVLDNAASAAQVRPLLPGASGCLALVTSRRRLADLESAATLSLDVLPHEHAVALFAGILGDEDSRAAAEPAAVDEVVTVCGCLPLAIRIAAARLRTRPTWTVRDLADRLTRGHRGLAELATGDRSVTAAFALSYGHLADDERRLFRLLALHPGPDFDAHAAAAVADVGVGEADRLLEELVDVHLLQQRTPGRYRFHDLLGQHAAKVLAQDEPEEDRARAVEALFGHYLGTAFDGDRLLAPHRPPIELAGVVGPRRFLADEDAAVRWFDAEYQCLLATQRLAVAVGRHELVWQLAWTLTGFQVRRGRIHDHVVAWDAGLAAAQRLGDRAGQTLAHRSLGRARAQLGLLEEARGHLERALALAEADGDLAQQAHVHNALAVVWERLGDGTVALAHATNALRLFQELDNPMWTADGLNSVGWYAGRLGDHARARDCCEQALALHRQHRHREGEAATLDSLGYIEHAAGRHAAAIGHYDAAIALFHELGNAHYEANALDGLAESHLASGDTEGARDAWLRAIGLYESQDRRADADRVRQRLRELDEH</sequence>
<dbReference type="SUPFAM" id="SSF52540">
    <property type="entry name" value="P-loop containing nucleoside triphosphate hydrolases"/>
    <property type="match status" value="1"/>
</dbReference>
<dbReference type="EMBL" id="VUOB01000005">
    <property type="protein sequence ID" value="KAA2265668.1"/>
    <property type="molecule type" value="Genomic_DNA"/>
</dbReference>
<comment type="similarity">
    <text evidence="1">Belongs to the AfsR/DnrI/RedD regulatory family.</text>
</comment>
<dbReference type="GO" id="GO:0006355">
    <property type="term" value="P:regulation of DNA-templated transcription"/>
    <property type="evidence" value="ECO:0007669"/>
    <property type="project" value="InterPro"/>
</dbReference>
<feature type="domain" description="OmpR/PhoB-type" evidence="7">
    <location>
        <begin position="1"/>
        <end position="94"/>
    </location>
</feature>
<dbReference type="Pfam" id="PF13424">
    <property type="entry name" value="TPR_12"/>
    <property type="match status" value="2"/>
</dbReference>
<feature type="compositionally biased region" description="Basic and acidic residues" evidence="6">
    <location>
        <begin position="258"/>
        <end position="269"/>
    </location>
</feature>
<dbReference type="Gene3D" id="3.40.50.300">
    <property type="entry name" value="P-loop containing nucleotide triphosphate hydrolases"/>
    <property type="match status" value="1"/>
</dbReference>
<dbReference type="InterPro" id="IPR051677">
    <property type="entry name" value="AfsR-DnrI-RedD_regulator"/>
</dbReference>
<feature type="region of interest" description="Disordered" evidence="6">
    <location>
        <begin position="247"/>
        <end position="269"/>
    </location>
</feature>
<evidence type="ECO:0000256" key="4">
    <source>
        <dbReference type="ARBA" id="ARBA00023163"/>
    </source>
</evidence>
<dbReference type="GO" id="GO:0043531">
    <property type="term" value="F:ADP binding"/>
    <property type="evidence" value="ECO:0007669"/>
    <property type="project" value="InterPro"/>
</dbReference>
<evidence type="ECO:0000256" key="5">
    <source>
        <dbReference type="PROSITE-ProRule" id="PRU01091"/>
    </source>
</evidence>
<comment type="caution">
    <text evidence="8">The sequence shown here is derived from an EMBL/GenBank/DDBJ whole genome shotgun (WGS) entry which is preliminary data.</text>
</comment>
<dbReference type="Pfam" id="PF00486">
    <property type="entry name" value="Trans_reg_C"/>
    <property type="match status" value="1"/>
</dbReference>
<dbReference type="CDD" id="cd15831">
    <property type="entry name" value="BTAD"/>
    <property type="match status" value="1"/>
</dbReference>
<evidence type="ECO:0000313" key="9">
    <source>
        <dbReference type="Proteomes" id="UP000323454"/>
    </source>
</evidence>
<organism evidence="8 9">
    <name type="scientific">Solihabitans fulvus</name>
    <dbReference type="NCBI Taxonomy" id="1892852"/>
    <lineage>
        <taxon>Bacteria</taxon>
        <taxon>Bacillati</taxon>
        <taxon>Actinomycetota</taxon>
        <taxon>Actinomycetes</taxon>
        <taxon>Pseudonocardiales</taxon>
        <taxon>Pseudonocardiaceae</taxon>
        <taxon>Solihabitans</taxon>
    </lineage>
</organism>
<dbReference type="RefSeq" id="WP_149847953.1">
    <property type="nucleotide sequence ID" value="NZ_VUOB01000005.1"/>
</dbReference>
<dbReference type="PRINTS" id="PR00364">
    <property type="entry name" value="DISEASERSIST"/>
</dbReference>
<keyword evidence="9" id="KW-1185">Reference proteome</keyword>
<accession>A0A5B2XP28</accession>
<dbReference type="GO" id="GO:0003677">
    <property type="term" value="F:DNA binding"/>
    <property type="evidence" value="ECO:0007669"/>
    <property type="project" value="UniProtKB-UniRule"/>
</dbReference>
<dbReference type="PROSITE" id="PS51755">
    <property type="entry name" value="OMPR_PHOB"/>
    <property type="match status" value="1"/>
</dbReference>
<evidence type="ECO:0000256" key="2">
    <source>
        <dbReference type="ARBA" id="ARBA00023015"/>
    </source>
</evidence>
<feature type="DNA-binding region" description="OmpR/PhoB-type" evidence="5">
    <location>
        <begin position="1"/>
        <end position="94"/>
    </location>
</feature>
<reference evidence="8 9" key="2">
    <citation type="submission" date="2019-09" db="EMBL/GenBank/DDBJ databases">
        <authorList>
            <person name="Jin C."/>
        </authorList>
    </citation>
    <scope>NUCLEOTIDE SEQUENCE [LARGE SCALE GENOMIC DNA]</scope>
    <source>
        <strain evidence="8 9">AN110305</strain>
    </source>
</reference>
<dbReference type="PANTHER" id="PTHR35807">
    <property type="entry name" value="TRANSCRIPTIONAL REGULATOR REDD-RELATED"/>
    <property type="match status" value="1"/>
</dbReference>
<reference evidence="8 9" key="1">
    <citation type="submission" date="2019-09" db="EMBL/GenBank/DDBJ databases">
        <title>Goodfellowia gen. nov., a new genus of the Pseudonocardineae related to Actinoalloteichus, containing Goodfellowia coeruleoviolacea gen. nov., comb. nov. gen. nov., comb. nov.</title>
        <authorList>
            <person name="Labeda D."/>
        </authorList>
    </citation>
    <scope>NUCLEOTIDE SEQUENCE [LARGE SCALE GENOMIC DNA]</scope>
    <source>
        <strain evidence="8 9">AN110305</strain>
    </source>
</reference>
<dbReference type="SMART" id="SM01043">
    <property type="entry name" value="BTAD"/>
    <property type="match status" value="1"/>
</dbReference>
<dbReference type="AlphaFoldDB" id="A0A5B2XP28"/>
<dbReference type="GO" id="GO:0000160">
    <property type="term" value="P:phosphorelay signal transduction system"/>
    <property type="evidence" value="ECO:0007669"/>
    <property type="project" value="InterPro"/>
</dbReference>
<keyword evidence="2" id="KW-0805">Transcription regulation</keyword>
<dbReference type="Gene3D" id="1.10.10.10">
    <property type="entry name" value="Winged helix-like DNA-binding domain superfamily/Winged helix DNA-binding domain"/>
    <property type="match status" value="1"/>
</dbReference>
<protein>
    <submittedName>
        <fullName evidence="8">Tetratricopeptide repeat protein</fullName>
    </submittedName>
</protein>
<evidence type="ECO:0000256" key="6">
    <source>
        <dbReference type="SAM" id="MobiDB-lite"/>
    </source>
</evidence>
<evidence type="ECO:0000313" key="8">
    <source>
        <dbReference type="EMBL" id="KAA2265668.1"/>
    </source>
</evidence>
<proteinExistence type="inferred from homology"/>
<evidence type="ECO:0000256" key="3">
    <source>
        <dbReference type="ARBA" id="ARBA00023125"/>
    </source>
</evidence>
<dbReference type="InterPro" id="IPR005158">
    <property type="entry name" value="BTAD"/>
</dbReference>
<dbReference type="Gene3D" id="1.25.40.10">
    <property type="entry name" value="Tetratricopeptide repeat domain"/>
    <property type="match status" value="3"/>
</dbReference>